<proteinExistence type="predicted"/>
<accession>A0AAV7M2T4</accession>
<feature type="region of interest" description="Disordered" evidence="1">
    <location>
        <begin position="1"/>
        <end position="27"/>
    </location>
</feature>
<dbReference type="AlphaFoldDB" id="A0AAV7M2T4"/>
<sequence length="96" mass="11084">MTGDGFPRRCFQEDRKKNQEEQNDRVPDDWRWFSPTVFPGGLKKQEERKDQYVFGNPAIRIPDIIIVVSAGVGGVAFRSWFYMRYSRGAKLPATLG</sequence>
<keyword evidence="2" id="KW-0812">Transmembrane</keyword>
<evidence type="ECO:0000256" key="2">
    <source>
        <dbReference type="SAM" id="Phobius"/>
    </source>
</evidence>
<protein>
    <submittedName>
        <fullName evidence="3">Uncharacterized protein</fullName>
    </submittedName>
</protein>
<comment type="caution">
    <text evidence="3">The sequence shown here is derived from an EMBL/GenBank/DDBJ whole genome shotgun (WGS) entry which is preliminary data.</text>
</comment>
<gene>
    <name evidence="3" type="ORF">NDU88_003048</name>
</gene>
<organism evidence="3 4">
    <name type="scientific">Pleurodeles waltl</name>
    <name type="common">Iberian ribbed newt</name>
    <dbReference type="NCBI Taxonomy" id="8319"/>
    <lineage>
        <taxon>Eukaryota</taxon>
        <taxon>Metazoa</taxon>
        <taxon>Chordata</taxon>
        <taxon>Craniata</taxon>
        <taxon>Vertebrata</taxon>
        <taxon>Euteleostomi</taxon>
        <taxon>Amphibia</taxon>
        <taxon>Batrachia</taxon>
        <taxon>Caudata</taxon>
        <taxon>Salamandroidea</taxon>
        <taxon>Salamandridae</taxon>
        <taxon>Pleurodelinae</taxon>
        <taxon>Pleurodeles</taxon>
    </lineage>
</organism>
<keyword evidence="4" id="KW-1185">Reference proteome</keyword>
<reference evidence="3" key="1">
    <citation type="journal article" date="2022" name="bioRxiv">
        <title>Sequencing and chromosome-scale assembly of the giantPleurodeles waltlgenome.</title>
        <authorList>
            <person name="Brown T."/>
            <person name="Elewa A."/>
            <person name="Iarovenko S."/>
            <person name="Subramanian E."/>
            <person name="Araus A.J."/>
            <person name="Petzold A."/>
            <person name="Susuki M."/>
            <person name="Suzuki K.-i.T."/>
            <person name="Hayashi T."/>
            <person name="Toyoda A."/>
            <person name="Oliveira C."/>
            <person name="Osipova E."/>
            <person name="Leigh N.D."/>
            <person name="Simon A."/>
            <person name="Yun M.H."/>
        </authorList>
    </citation>
    <scope>NUCLEOTIDE SEQUENCE</scope>
    <source>
        <strain evidence="3">20211129_DDA</strain>
        <tissue evidence="3">Liver</tissue>
    </source>
</reference>
<name>A0AAV7M2T4_PLEWA</name>
<evidence type="ECO:0000256" key="1">
    <source>
        <dbReference type="SAM" id="MobiDB-lite"/>
    </source>
</evidence>
<dbReference type="EMBL" id="JANPWB010000014">
    <property type="protein sequence ID" value="KAJ1097932.1"/>
    <property type="molecule type" value="Genomic_DNA"/>
</dbReference>
<evidence type="ECO:0000313" key="4">
    <source>
        <dbReference type="Proteomes" id="UP001066276"/>
    </source>
</evidence>
<keyword evidence="2" id="KW-0472">Membrane</keyword>
<keyword evidence="2" id="KW-1133">Transmembrane helix</keyword>
<evidence type="ECO:0000313" key="3">
    <source>
        <dbReference type="EMBL" id="KAJ1097932.1"/>
    </source>
</evidence>
<dbReference type="Proteomes" id="UP001066276">
    <property type="component" value="Chromosome 10"/>
</dbReference>
<feature type="transmembrane region" description="Helical" evidence="2">
    <location>
        <begin position="64"/>
        <end position="81"/>
    </location>
</feature>